<evidence type="ECO:0000313" key="3">
    <source>
        <dbReference type="Proteomes" id="UP000541470"/>
    </source>
</evidence>
<dbReference type="AlphaFoldDB" id="A0A7Y0B0P3"/>
<accession>A0A7Y0B0P3</accession>
<evidence type="ECO:0000259" key="1">
    <source>
        <dbReference type="PROSITE" id="PS51725"/>
    </source>
</evidence>
<evidence type="ECO:0000313" key="2">
    <source>
        <dbReference type="EMBL" id="NML77013.1"/>
    </source>
</evidence>
<dbReference type="SUPFAM" id="SSF54909">
    <property type="entry name" value="Dimeric alpha+beta barrel"/>
    <property type="match status" value="1"/>
</dbReference>
<name>A0A7Y0B0P3_9HYPH</name>
<keyword evidence="2" id="KW-0560">Oxidoreductase</keyword>
<organism evidence="2 3">
    <name type="scientific">Rhizobium terricola</name>
    <dbReference type="NCBI Taxonomy" id="2728849"/>
    <lineage>
        <taxon>Bacteria</taxon>
        <taxon>Pseudomonadati</taxon>
        <taxon>Pseudomonadota</taxon>
        <taxon>Alphaproteobacteria</taxon>
        <taxon>Hyphomicrobiales</taxon>
        <taxon>Rhizobiaceae</taxon>
        <taxon>Rhizobium/Agrobacterium group</taxon>
        <taxon>Rhizobium</taxon>
    </lineage>
</organism>
<dbReference type="Pfam" id="PF03992">
    <property type="entry name" value="ABM"/>
    <property type="match status" value="1"/>
</dbReference>
<gene>
    <name evidence="2" type="ORF">HHL25_23010</name>
</gene>
<dbReference type="Proteomes" id="UP000541470">
    <property type="component" value="Unassembled WGS sequence"/>
</dbReference>
<protein>
    <submittedName>
        <fullName evidence="2">Antibiotic biosynthesis monooxygenase</fullName>
    </submittedName>
</protein>
<dbReference type="EMBL" id="JABBGK010000011">
    <property type="protein sequence ID" value="NML77013.1"/>
    <property type="molecule type" value="Genomic_DNA"/>
</dbReference>
<dbReference type="PROSITE" id="PS51725">
    <property type="entry name" value="ABM"/>
    <property type="match status" value="1"/>
</dbReference>
<dbReference type="InterPro" id="IPR007138">
    <property type="entry name" value="ABM_dom"/>
</dbReference>
<proteinExistence type="predicted"/>
<keyword evidence="2" id="KW-0503">Monooxygenase</keyword>
<sequence length="96" mass="10701">MSAGRLRRIVRLTITPGRGGEARAALATLRDATLMEPGCEEFDFYQQITDPDQFILIEDFADDAALTLHMEKPYTRAFFDLGLLKGGVPIARAWLS</sequence>
<dbReference type="Gene3D" id="3.30.70.100">
    <property type="match status" value="1"/>
</dbReference>
<dbReference type="GO" id="GO:0004497">
    <property type="term" value="F:monooxygenase activity"/>
    <property type="evidence" value="ECO:0007669"/>
    <property type="project" value="UniProtKB-KW"/>
</dbReference>
<dbReference type="InterPro" id="IPR011008">
    <property type="entry name" value="Dimeric_a/b-barrel"/>
</dbReference>
<reference evidence="2 3" key="1">
    <citation type="submission" date="2020-04" db="EMBL/GenBank/DDBJ databases">
        <title>Rhizobium sp. S-51 isolated from soil.</title>
        <authorList>
            <person name="Dahal R.H."/>
        </authorList>
    </citation>
    <scope>NUCLEOTIDE SEQUENCE [LARGE SCALE GENOMIC DNA]</scope>
    <source>
        <strain evidence="2 3">S-51</strain>
    </source>
</reference>
<comment type="caution">
    <text evidence="2">The sequence shown here is derived from an EMBL/GenBank/DDBJ whole genome shotgun (WGS) entry which is preliminary data.</text>
</comment>
<feature type="domain" description="ABM" evidence="1">
    <location>
        <begin position="6"/>
        <end position="96"/>
    </location>
</feature>
<keyword evidence="3" id="KW-1185">Reference proteome</keyword>